<sequence length="106" mass="12203">PAFKKLQLLTLPSLYVSETVSFCLSKCALTRGWDIHGYETRGRDSYRTGRHRTVLYEHLSLQAGVHFINKLQNFIKNAPTSKGKNMVERRVGSRAVSQAERRCKRH</sequence>
<protein>
    <submittedName>
        <fullName evidence="2">Uncharacterized protein</fullName>
    </submittedName>
</protein>
<proteinExistence type="predicted"/>
<reference evidence="2" key="1">
    <citation type="submission" date="2015-11" db="EMBL/GenBank/DDBJ databases">
        <title>De novo transcriptome assembly of four potential Pierce s Disease insect vectors from Arizona vineyards.</title>
        <authorList>
            <person name="Tassone E.E."/>
        </authorList>
    </citation>
    <scope>NUCLEOTIDE SEQUENCE</scope>
</reference>
<evidence type="ECO:0000313" key="2">
    <source>
        <dbReference type="EMBL" id="JAS66443.1"/>
    </source>
</evidence>
<evidence type="ECO:0000256" key="1">
    <source>
        <dbReference type="SAM" id="MobiDB-lite"/>
    </source>
</evidence>
<accession>A0A1B6GVT3</accession>
<dbReference type="AlphaFoldDB" id="A0A1B6GVT3"/>
<feature type="non-terminal residue" evidence="2">
    <location>
        <position position="1"/>
    </location>
</feature>
<dbReference type="EMBL" id="GECZ01003326">
    <property type="protein sequence ID" value="JAS66443.1"/>
    <property type="molecule type" value="Transcribed_RNA"/>
</dbReference>
<organism evidence="2">
    <name type="scientific">Cuerna arida</name>
    <dbReference type="NCBI Taxonomy" id="1464854"/>
    <lineage>
        <taxon>Eukaryota</taxon>
        <taxon>Metazoa</taxon>
        <taxon>Ecdysozoa</taxon>
        <taxon>Arthropoda</taxon>
        <taxon>Hexapoda</taxon>
        <taxon>Insecta</taxon>
        <taxon>Pterygota</taxon>
        <taxon>Neoptera</taxon>
        <taxon>Paraneoptera</taxon>
        <taxon>Hemiptera</taxon>
        <taxon>Auchenorrhyncha</taxon>
        <taxon>Membracoidea</taxon>
        <taxon>Cicadellidae</taxon>
        <taxon>Cicadellinae</taxon>
        <taxon>Proconiini</taxon>
        <taxon>Cuerna</taxon>
    </lineage>
</organism>
<name>A0A1B6GVT3_9HEMI</name>
<feature type="region of interest" description="Disordered" evidence="1">
    <location>
        <begin position="82"/>
        <end position="106"/>
    </location>
</feature>
<gene>
    <name evidence="2" type="ORF">g.35115</name>
</gene>